<dbReference type="Proteomes" id="UP000579281">
    <property type="component" value="Unassembled WGS sequence"/>
</dbReference>
<protein>
    <submittedName>
        <fullName evidence="1">Fe-S-cluster containining protein</fullName>
    </submittedName>
</protein>
<evidence type="ECO:0000313" key="1">
    <source>
        <dbReference type="EMBL" id="MBB6218440.1"/>
    </source>
</evidence>
<gene>
    <name evidence="1" type="ORF">HNQ80_004604</name>
</gene>
<dbReference type="EMBL" id="JACHEN010000039">
    <property type="protein sequence ID" value="MBB6218440.1"/>
    <property type="molecule type" value="Genomic_DNA"/>
</dbReference>
<proteinExistence type="predicted"/>
<accession>A0A841L2N9</accession>
<dbReference type="AlphaFoldDB" id="A0A841L2N9"/>
<keyword evidence="2" id="KW-1185">Reference proteome</keyword>
<reference evidence="1 2" key="1">
    <citation type="submission" date="2020-08" db="EMBL/GenBank/DDBJ databases">
        <title>Genomic Encyclopedia of Type Strains, Phase IV (KMG-IV): sequencing the most valuable type-strain genomes for metagenomic binning, comparative biology and taxonomic classification.</title>
        <authorList>
            <person name="Goeker M."/>
        </authorList>
    </citation>
    <scope>NUCLEOTIDE SEQUENCE [LARGE SCALE GENOMIC DNA]</scope>
    <source>
        <strain evidence="1 2">DSM 103526</strain>
    </source>
</reference>
<dbReference type="RefSeq" id="WP_184312923.1">
    <property type="nucleotide sequence ID" value="NZ_JACHEN010000039.1"/>
</dbReference>
<comment type="caution">
    <text evidence="1">The sequence shown here is derived from an EMBL/GenBank/DDBJ whole genome shotgun (WGS) entry which is preliminary data.</text>
</comment>
<evidence type="ECO:0000313" key="2">
    <source>
        <dbReference type="Proteomes" id="UP000579281"/>
    </source>
</evidence>
<sequence>MELKHYRGKLRRFYLSHFGKDYVENQLEKREGKCKMCGGCCQLGYRCPFLTGENTCGVYVEHHWVRPAQCALFPIDQRDMKEMGNPACGYYFAQN</sequence>
<name>A0A841L2N9_9FIRM</name>
<organism evidence="1 2">
    <name type="scientific">Anaerosolibacter carboniphilus</name>
    <dbReference type="NCBI Taxonomy" id="1417629"/>
    <lineage>
        <taxon>Bacteria</taxon>
        <taxon>Bacillati</taxon>
        <taxon>Bacillota</taxon>
        <taxon>Clostridia</taxon>
        <taxon>Peptostreptococcales</taxon>
        <taxon>Thermotaleaceae</taxon>
        <taxon>Anaerosolibacter</taxon>
    </lineage>
</organism>